<name>A0AAV7VRD7_PLEWA</name>
<reference evidence="2" key="1">
    <citation type="journal article" date="2022" name="bioRxiv">
        <title>Sequencing and chromosome-scale assembly of the giantPleurodeles waltlgenome.</title>
        <authorList>
            <person name="Brown T."/>
            <person name="Elewa A."/>
            <person name="Iarovenko S."/>
            <person name="Subramanian E."/>
            <person name="Araus A.J."/>
            <person name="Petzold A."/>
            <person name="Susuki M."/>
            <person name="Suzuki K.-i.T."/>
            <person name="Hayashi T."/>
            <person name="Toyoda A."/>
            <person name="Oliveira C."/>
            <person name="Osipova E."/>
            <person name="Leigh N.D."/>
            <person name="Simon A."/>
            <person name="Yun M.H."/>
        </authorList>
    </citation>
    <scope>NUCLEOTIDE SEQUENCE</scope>
    <source>
        <strain evidence="2">20211129_DDA</strain>
        <tissue evidence="2">Liver</tissue>
    </source>
</reference>
<proteinExistence type="predicted"/>
<organism evidence="2 3">
    <name type="scientific">Pleurodeles waltl</name>
    <name type="common">Iberian ribbed newt</name>
    <dbReference type="NCBI Taxonomy" id="8319"/>
    <lineage>
        <taxon>Eukaryota</taxon>
        <taxon>Metazoa</taxon>
        <taxon>Chordata</taxon>
        <taxon>Craniata</taxon>
        <taxon>Vertebrata</taxon>
        <taxon>Euteleostomi</taxon>
        <taxon>Amphibia</taxon>
        <taxon>Batrachia</taxon>
        <taxon>Caudata</taxon>
        <taxon>Salamandroidea</taxon>
        <taxon>Salamandridae</taxon>
        <taxon>Pleurodelinae</taxon>
        <taxon>Pleurodeles</taxon>
    </lineage>
</organism>
<accession>A0AAV7VRD7</accession>
<comment type="caution">
    <text evidence="2">The sequence shown here is derived from an EMBL/GenBank/DDBJ whole genome shotgun (WGS) entry which is preliminary data.</text>
</comment>
<gene>
    <name evidence="2" type="ORF">NDU88_007773</name>
</gene>
<feature type="region of interest" description="Disordered" evidence="1">
    <location>
        <begin position="1"/>
        <end position="76"/>
    </location>
</feature>
<sequence length="121" mass="13415">MNTEKHRQQEQDNNEPRTNLKADPGTQNADQELRRVLYASGRRCRGGHGHTDRVAERAAGQVHAAQTAEASRSRTNNPLERPFVHISHFIDSWCVGIGPGIPGAPDYQLTDTAPPQQLRIA</sequence>
<protein>
    <submittedName>
        <fullName evidence="2">Uncharacterized protein</fullName>
    </submittedName>
</protein>
<keyword evidence="3" id="KW-1185">Reference proteome</keyword>
<evidence type="ECO:0000313" key="2">
    <source>
        <dbReference type="EMBL" id="KAJ1203992.1"/>
    </source>
</evidence>
<evidence type="ECO:0000256" key="1">
    <source>
        <dbReference type="SAM" id="MobiDB-lite"/>
    </source>
</evidence>
<dbReference type="Proteomes" id="UP001066276">
    <property type="component" value="Chromosome 2_1"/>
</dbReference>
<evidence type="ECO:0000313" key="3">
    <source>
        <dbReference type="Proteomes" id="UP001066276"/>
    </source>
</evidence>
<feature type="compositionally biased region" description="Basic and acidic residues" evidence="1">
    <location>
        <begin position="1"/>
        <end position="20"/>
    </location>
</feature>
<dbReference type="AlphaFoldDB" id="A0AAV7VRD7"/>
<dbReference type="EMBL" id="JANPWB010000003">
    <property type="protein sequence ID" value="KAJ1203992.1"/>
    <property type="molecule type" value="Genomic_DNA"/>
</dbReference>